<dbReference type="Proteomes" id="UP000094165">
    <property type="component" value="Unassembled WGS sequence"/>
</dbReference>
<dbReference type="RefSeq" id="WP_017054513.1">
    <property type="nucleotide sequence ID" value="NZ_AJYW02000167.1"/>
</dbReference>
<protein>
    <submittedName>
        <fullName evidence="2">Protein phosphatase</fullName>
    </submittedName>
</protein>
<accession>A0A1E5CX02</accession>
<sequence>MIAFSSASFTHQGKVRVKNEDALLSLSSKGVWAVADGMGGYDYGELASRMIIERLKDEIFTGTLEQRINTAKEQLQQVNYHLSQEKTLSQSSVIGSTVCLLLSYKEHMACVWAGDSRCYLYRQKKLYQISKDHTTETEKGREVLTQAIGMGYSLNIEHCIFSIRNHDTLLLTSDGVHKSIPVRVIQHSMEHTNTAKGTQYLQQMTLQTDATDNLSAVMIKVTQ</sequence>
<keyword evidence="3" id="KW-1185">Reference proteome</keyword>
<dbReference type="PANTHER" id="PTHR13832">
    <property type="entry name" value="PROTEIN PHOSPHATASE 2C"/>
    <property type="match status" value="1"/>
</dbReference>
<name>A0A1E5CX02_9VIBR</name>
<gene>
    <name evidence="2" type="ORF">A130_17475</name>
</gene>
<dbReference type="SUPFAM" id="SSF81606">
    <property type="entry name" value="PP2C-like"/>
    <property type="match status" value="1"/>
</dbReference>
<dbReference type="SMART" id="SM00331">
    <property type="entry name" value="PP2C_SIG"/>
    <property type="match status" value="1"/>
</dbReference>
<dbReference type="EMBL" id="AJYW02000167">
    <property type="protein sequence ID" value="OEE75061.1"/>
    <property type="molecule type" value="Genomic_DNA"/>
</dbReference>
<reference evidence="2 3" key="1">
    <citation type="journal article" date="2012" name="Science">
        <title>Ecological populations of bacteria act as socially cohesive units of antibiotic production and resistance.</title>
        <authorList>
            <person name="Cordero O.X."/>
            <person name="Wildschutte H."/>
            <person name="Kirkup B."/>
            <person name="Proehl S."/>
            <person name="Ngo L."/>
            <person name="Hussain F."/>
            <person name="Le Roux F."/>
            <person name="Mincer T."/>
            <person name="Polz M.F."/>
        </authorList>
    </citation>
    <scope>NUCLEOTIDE SEQUENCE [LARGE SCALE GENOMIC DNA]</scope>
    <source>
        <strain evidence="2 3">FF-238</strain>
    </source>
</reference>
<evidence type="ECO:0000313" key="3">
    <source>
        <dbReference type="Proteomes" id="UP000094165"/>
    </source>
</evidence>
<evidence type="ECO:0000259" key="1">
    <source>
        <dbReference type="PROSITE" id="PS51746"/>
    </source>
</evidence>
<dbReference type="GO" id="GO:0004722">
    <property type="term" value="F:protein serine/threonine phosphatase activity"/>
    <property type="evidence" value="ECO:0007669"/>
    <property type="project" value="InterPro"/>
</dbReference>
<organism evidence="2 3">
    <name type="scientific">Vibrio genomosp. F6 str. FF-238</name>
    <dbReference type="NCBI Taxonomy" id="1191298"/>
    <lineage>
        <taxon>Bacteria</taxon>
        <taxon>Pseudomonadati</taxon>
        <taxon>Pseudomonadota</taxon>
        <taxon>Gammaproteobacteria</taxon>
        <taxon>Vibrionales</taxon>
        <taxon>Vibrionaceae</taxon>
        <taxon>Vibrio</taxon>
    </lineage>
</organism>
<proteinExistence type="predicted"/>
<evidence type="ECO:0000313" key="2">
    <source>
        <dbReference type="EMBL" id="OEE75061.1"/>
    </source>
</evidence>
<dbReference type="InterPro" id="IPR001932">
    <property type="entry name" value="PPM-type_phosphatase-like_dom"/>
</dbReference>
<dbReference type="InterPro" id="IPR015655">
    <property type="entry name" value="PP2C"/>
</dbReference>
<feature type="domain" description="PPM-type phosphatase" evidence="1">
    <location>
        <begin position="5"/>
        <end position="221"/>
    </location>
</feature>
<comment type="caution">
    <text evidence="2">The sequence shown here is derived from an EMBL/GenBank/DDBJ whole genome shotgun (WGS) entry which is preliminary data.</text>
</comment>
<dbReference type="PROSITE" id="PS51746">
    <property type="entry name" value="PPM_2"/>
    <property type="match status" value="1"/>
</dbReference>
<dbReference type="AlphaFoldDB" id="A0A1E5CX02"/>
<dbReference type="Gene3D" id="3.60.40.10">
    <property type="entry name" value="PPM-type phosphatase domain"/>
    <property type="match status" value="1"/>
</dbReference>
<dbReference type="SMART" id="SM00332">
    <property type="entry name" value="PP2Cc"/>
    <property type="match status" value="1"/>
</dbReference>
<dbReference type="CDD" id="cd00143">
    <property type="entry name" value="PP2Cc"/>
    <property type="match status" value="1"/>
</dbReference>
<dbReference type="Pfam" id="PF00481">
    <property type="entry name" value="PP2C"/>
    <property type="match status" value="1"/>
</dbReference>
<dbReference type="PANTHER" id="PTHR13832:SF827">
    <property type="entry name" value="PROTEIN PHOSPHATASE 1L"/>
    <property type="match status" value="1"/>
</dbReference>
<dbReference type="InterPro" id="IPR036457">
    <property type="entry name" value="PPM-type-like_dom_sf"/>
</dbReference>